<dbReference type="EMBL" id="CDMZ01001558">
    <property type="protein sequence ID" value="CEM34379.1"/>
    <property type="molecule type" value="Genomic_DNA"/>
</dbReference>
<organism evidence="2">
    <name type="scientific">Chromera velia CCMP2878</name>
    <dbReference type="NCBI Taxonomy" id="1169474"/>
    <lineage>
        <taxon>Eukaryota</taxon>
        <taxon>Sar</taxon>
        <taxon>Alveolata</taxon>
        <taxon>Colpodellida</taxon>
        <taxon>Chromeraceae</taxon>
        <taxon>Chromera</taxon>
    </lineage>
</organism>
<accession>A0A0G4GUA8</accession>
<dbReference type="GO" id="GO:0016787">
    <property type="term" value="F:hydrolase activity"/>
    <property type="evidence" value="ECO:0007669"/>
    <property type="project" value="InterPro"/>
</dbReference>
<reference evidence="2" key="1">
    <citation type="submission" date="2014-11" db="EMBL/GenBank/DDBJ databases">
        <authorList>
            <person name="Otto D Thomas"/>
            <person name="Naeem Raeece"/>
        </authorList>
    </citation>
    <scope>NUCLEOTIDE SEQUENCE</scope>
</reference>
<evidence type="ECO:0000313" key="2">
    <source>
        <dbReference type="EMBL" id="CEM34379.1"/>
    </source>
</evidence>
<dbReference type="PANTHER" id="PTHR21562">
    <property type="entry name" value="NOTUM-RELATED"/>
    <property type="match status" value="1"/>
</dbReference>
<protein>
    <recommendedName>
        <fullName evidence="3">Pectin acetylesterase</fullName>
    </recommendedName>
</protein>
<evidence type="ECO:0000256" key="1">
    <source>
        <dbReference type="SAM" id="MobiDB-lite"/>
    </source>
</evidence>
<dbReference type="Pfam" id="PF03283">
    <property type="entry name" value="PAE"/>
    <property type="match status" value="1"/>
</dbReference>
<feature type="region of interest" description="Disordered" evidence="1">
    <location>
        <begin position="423"/>
        <end position="445"/>
    </location>
</feature>
<evidence type="ECO:0008006" key="3">
    <source>
        <dbReference type="Google" id="ProtNLM"/>
    </source>
</evidence>
<proteinExistence type="predicted"/>
<dbReference type="VEuPathDB" id="CryptoDB:Cvel_5213"/>
<dbReference type="AlphaFoldDB" id="A0A0G4GUA8"/>
<name>A0A0G4GUA8_9ALVE</name>
<sequence>MENLLPRGTGDDSDPNLGFPHFLEGVDPEAKCLDGSPALYYHRAGWGSGVNSWLLFHEGNGFCGDLDGCFNRAGSWAGSSKAESEKSRYNMTAQSFMFSLDSQMNPLLYNWNHVFLRYCDGGYMSGHREGEVPVSSNTQGLGPKSVKHMYFRGRVITDAGIVDLVRSRGMEAADRVVIAGCSSGAIRTFSHADYLVEKIKSEMRSFRLLEGKLNCSDDEEADFPPTHFAIFPDSGFYIDTDLYRNPKQFLVSPKGHNATALLNKRCVDAQPKDRGPETCLIGSVVAEHLDTPWFSSQSRFDWDQLDCEITDECAKDPICVNEYGGTVTKTMHDRLLTRPVRSHGALLDSCDRHCGNDPHSLPVGERTGKTVLQLFADWWTLNFDAKNSESRGGNIDGSGTEKVIFDSQESQKYPCDDCCAWRSSASTTDSEAPKPEKANYQTVLI</sequence>
<dbReference type="InterPro" id="IPR004963">
    <property type="entry name" value="PAE/NOTUM"/>
</dbReference>
<dbReference type="PhylomeDB" id="A0A0G4GUA8"/>
<gene>
    <name evidence="2" type="ORF">Cvel_5213</name>
</gene>